<protein>
    <recommendedName>
        <fullName evidence="3">Pilus assembly protein</fullName>
    </recommendedName>
</protein>
<sequence length="174" mass="18863">MRSLQFDFQRKPAPSATGWLLLLAGAAGLAGLGQLQHELDGQRAAQAARLAKVQAPGGASALTGNEPDEAPVKAAREFLDKSRLPWDTLFGALESARSKDVALLSVTPDAQRRQVKIHAEARNLDAMLAYQRQLQQSPGLAHVVLSDHTVMKDMPFTPVRFHILAQWGVQNANP</sequence>
<dbReference type="AlphaFoldDB" id="A0A937CS61"/>
<comment type="caution">
    <text evidence="1">The sequence shown here is derived from an EMBL/GenBank/DDBJ whole genome shotgun (WGS) entry which is preliminary data.</text>
</comment>
<reference evidence="1 2" key="1">
    <citation type="journal article" date="2017" name="Int. J. Syst. Evol. Microbiol.">
        <title>Ramlibacter monticola sp. nov., isolated from forest soil.</title>
        <authorList>
            <person name="Chaudhary D.K."/>
            <person name="Kim J."/>
        </authorList>
    </citation>
    <scope>NUCLEOTIDE SEQUENCE [LARGE SCALE GENOMIC DNA]</scope>
    <source>
        <strain evidence="1 2">KACC 19175</strain>
    </source>
</reference>
<evidence type="ECO:0000313" key="1">
    <source>
        <dbReference type="EMBL" id="MBL0390781.1"/>
    </source>
</evidence>
<evidence type="ECO:0008006" key="3">
    <source>
        <dbReference type="Google" id="ProtNLM"/>
    </source>
</evidence>
<dbReference type="RefSeq" id="WP_201673360.1">
    <property type="nucleotide sequence ID" value="NZ_JAEQNE010000001.1"/>
</dbReference>
<dbReference type="EMBL" id="JAEQNE010000001">
    <property type="protein sequence ID" value="MBL0390781.1"/>
    <property type="molecule type" value="Genomic_DNA"/>
</dbReference>
<name>A0A937CS61_9BURK</name>
<evidence type="ECO:0000313" key="2">
    <source>
        <dbReference type="Proteomes" id="UP000599109"/>
    </source>
</evidence>
<keyword evidence="2" id="KW-1185">Reference proteome</keyword>
<gene>
    <name evidence="1" type="ORF">JJ685_06440</name>
</gene>
<organism evidence="1 2">
    <name type="scientific">Ramlibacter monticola</name>
    <dbReference type="NCBI Taxonomy" id="1926872"/>
    <lineage>
        <taxon>Bacteria</taxon>
        <taxon>Pseudomonadati</taxon>
        <taxon>Pseudomonadota</taxon>
        <taxon>Betaproteobacteria</taxon>
        <taxon>Burkholderiales</taxon>
        <taxon>Comamonadaceae</taxon>
        <taxon>Ramlibacter</taxon>
    </lineage>
</organism>
<accession>A0A937CS61</accession>
<dbReference type="Proteomes" id="UP000599109">
    <property type="component" value="Unassembled WGS sequence"/>
</dbReference>
<proteinExistence type="predicted"/>